<dbReference type="GO" id="GO:0005524">
    <property type="term" value="F:ATP binding"/>
    <property type="evidence" value="ECO:0007669"/>
    <property type="project" value="UniProtKB-KW"/>
</dbReference>
<dbReference type="Gene3D" id="3.30.1130.10">
    <property type="match status" value="1"/>
</dbReference>
<dbReference type="GO" id="GO:0004150">
    <property type="term" value="F:dihydroneopterin aldolase activity"/>
    <property type="evidence" value="ECO:0007669"/>
    <property type="project" value="UniProtKB-UniRule"/>
</dbReference>
<evidence type="ECO:0000256" key="8">
    <source>
        <dbReference type="ARBA" id="ARBA00022909"/>
    </source>
</evidence>
<evidence type="ECO:0000256" key="10">
    <source>
        <dbReference type="RuleBase" id="RU362079"/>
    </source>
</evidence>
<comment type="similarity">
    <text evidence="3">In the N-terminal section; belongs to the DHNA family.</text>
</comment>
<proteinExistence type="inferred from homology"/>
<comment type="pathway">
    <text evidence="10">Cofactor biosynthesis; tetrahydrofolate biosynthesis; 2-amino-4-hydroxy-6-hydroxymethyl-7,8-dihydropteridine diphosphate from 7,8-dihydroneopterin triphosphate: step 3/4.</text>
</comment>
<evidence type="ECO:0000256" key="4">
    <source>
        <dbReference type="ARBA" id="ARBA00022679"/>
    </source>
</evidence>
<evidence type="ECO:0000259" key="11">
    <source>
        <dbReference type="PROSITE" id="PS00794"/>
    </source>
</evidence>
<dbReference type="GO" id="GO:0003848">
    <property type="term" value="F:2-amino-4-hydroxy-6-hydroxymethyldihydropteridine diphosphokinase activity"/>
    <property type="evidence" value="ECO:0007669"/>
    <property type="project" value="UniProtKB-EC"/>
</dbReference>
<organism evidence="12 13">
    <name type="scientific">Candidatus Sphingobacterium stercoripullorum</name>
    <dbReference type="NCBI Taxonomy" id="2838759"/>
    <lineage>
        <taxon>Bacteria</taxon>
        <taxon>Pseudomonadati</taxon>
        <taxon>Bacteroidota</taxon>
        <taxon>Sphingobacteriia</taxon>
        <taxon>Sphingobacteriales</taxon>
        <taxon>Sphingobacteriaceae</taxon>
        <taxon>Sphingobacterium</taxon>
    </lineage>
</organism>
<dbReference type="SUPFAM" id="SSF55620">
    <property type="entry name" value="Tetrahydrobiopterin biosynthesis enzymes-like"/>
    <property type="match status" value="1"/>
</dbReference>
<dbReference type="NCBIfam" id="TIGR01498">
    <property type="entry name" value="folK"/>
    <property type="match status" value="1"/>
</dbReference>
<dbReference type="InterPro" id="IPR006156">
    <property type="entry name" value="Dihydroneopterin_aldolase"/>
</dbReference>
<evidence type="ECO:0000256" key="5">
    <source>
        <dbReference type="ARBA" id="ARBA00022741"/>
    </source>
</evidence>
<evidence type="ECO:0000256" key="1">
    <source>
        <dbReference type="ARBA" id="ARBA00005051"/>
    </source>
</evidence>
<dbReference type="CDD" id="cd00483">
    <property type="entry name" value="HPPK"/>
    <property type="match status" value="1"/>
</dbReference>
<dbReference type="GO" id="GO:0016301">
    <property type="term" value="F:kinase activity"/>
    <property type="evidence" value="ECO:0007669"/>
    <property type="project" value="UniProtKB-KW"/>
</dbReference>
<dbReference type="EMBL" id="DXEZ01000224">
    <property type="protein sequence ID" value="HIX54993.1"/>
    <property type="molecule type" value="Genomic_DNA"/>
</dbReference>
<dbReference type="InterPro" id="IPR035907">
    <property type="entry name" value="Hppk_sf"/>
</dbReference>
<comment type="pathway">
    <text evidence="1">Cofactor biosynthesis; tetrahydrofolate biosynthesis; 2-amino-4-hydroxy-6-hydroxymethyl-7,8-dihydropteridine diphosphate from 7,8-dihydroneopterin triphosphate: step 4/4.</text>
</comment>
<name>A0A9D1W9M5_9SPHI</name>
<dbReference type="InterPro" id="IPR043133">
    <property type="entry name" value="GTP-CH-I_C/QueF"/>
</dbReference>
<comment type="similarity">
    <text evidence="10">Belongs to the DHNA family.</text>
</comment>
<dbReference type="GO" id="GO:0046654">
    <property type="term" value="P:tetrahydrofolate biosynthetic process"/>
    <property type="evidence" value="ECO:0007669"/>
    <property type="project" value="UniProtKB-UniRule"/>
</dbReference>
<comment type="similarity">
    <text evidence="2">Belongs to the HPPK family.</text>
</comment>
<keyword evidence="6" id="KW-0418">Kinase</keyword>
<dbReference type="SUPFAM" id="SSF55083">
    <property type="entry name" value="6-hydroxymethyl-7,8-dihydropterin pyrophosphokinase, HPPK"/>
    <property type="match status" value="1"/>
</dbReference>
<keyword evidence="7" id="KW-0067">ATP-binding</keyword>
<evidence type="ECO:0000256" key="2">
    <source>
        <dbReference type="ARBA" id="ARBA00005810"/>
    </source>
</evidence>
<feature type="domain" description="7,8-dihydro-6-hydroxymethylpterin-pyrophosphokinase" evidence="11">
    <location>
        <begin position="214"/>
        <end position="225"/>
    </location>
</feature>
<sequence length="257" mass="29626">MSKNINTQIKLSRIEVRSLRLRAYIGFENWEREKLQDLVLSYSFTYDVGAAVENDDVQFAVNYKALTKQIIQLVDNQSFDLIEALADLIYRTIENFNPKIQHVEVTVEKPHALRFADNVMVHIDSRERYKTALIAMGSNIDAETHMQMALIQLQALGIITQRSEFITTKPLKFEDQPDFLNGAIELKTKLSFLELEFKLKEIEAIMGRVRSDNKNAPRVIDLDVLAFNGRIDDAEDFLDLPFLKEFVEKLNPDLLST</sequence>
<accession>A0A9D1W9M5</accession>
<dbReference type="PROSITE" id="PS00794">
    <property type="entry name" value="HPPK"/>
    <property type="match status" value="1"/>
</dbReference>
<dbReference type="EC" id="4.1.2.25" evidence="10"/>
<reference evidence="12" key="1">
    <citation type="journal article" date="2021" name="PeerJ">
        <title>Extensive microbial diversity within the chicken gut microbiome revealed by metagenomics and culture.</title>
        <authorList>
            <person name="Gilroy R."/>
            <person name="Ravi A."/>
            <person name="Getino M."/>
            <person name="Pursley I."/>
            <person name="Horton D.L."/>
            <person name="Alikhan N.F."/>
            <person name="Baker D."/>
            <person name="Gharbi K."/>
            <person name="Hall N."/>
            <person name="Watson M."/>
            <person name="Adriaenssens E.M."/>
            <person name="Foster-Nyarko E."/>
            <person name="Jarju S."/>
            <person name="Secka A."/>
            <person name="Antonio M."/>
            <person name="Oren A."/>
            <person name="Chaudhuri R.R."/>
            <person name="La Ragione R."/>
            <person name="Hildebrand F."/>
            <person name="Pallen M.J."/>
        </authorList>
    </citation>
    <scope>NUCLEOTIDE SEQUENCE</scope>
    <source>
        <strain evidence="12">1719</strain>
    </source>
</reference>
<comment type="catalytic activity">
    <reaction evidence="10">
        <text>7,8-dihydroneopterin = 6-hydroxymethyl-7,8-dihydropterin + glycolaldehyde</text>
        <dbReference type="Rhea" id="RHEA:10540"/>
        <dbReference type="ChEBI" id="CHEBI:17001"/>
        <dbReference type="ChEBI" id="CHEBI:17071"/>
        <dbReference type="ChEBI" id="CHEBI:44841"/>
        <dbReference type="EC" id="4.1.2.25"/>
    </reaction>
</comment>
<evidence type="ECO:0000313" key="12">
    <source>
        <dbReference type="EMBL" id="HIX54993.1"/>
    </source>
</evidence>
<keyword evidence="4 12" id="KW-0808">Transferase</keyword>
<comment type="caution">
    <text evidence="12">The sequence shown here is derived from an EMBL/GenBank/DDBJ whole genome shotgun (WGS) entry which is preliminary data.</text>
</comment>
<dbReference type="SMART" id="SM00905">
    <property type="entry name" value="FolB"/>
    <property type="match status" value="1"/>
</dbReference>
<dbReference type="EC" id="2.7.6.3" evidence="10"/>
<dbReference type="GO" id="GO:0046656">
    <property type="term" value="P:folic acid biosynthetic process"/>
    <property type="evidence" value="ECO:0007669"/>
    <property type="project" value="UniProtKB-UniRule"/>
</dbReference>
<evidence type="ECO:0000313" key="13">
    <source>
        <dbReference type="Proteomes" id="UP000824156"/>
    </source>
</evidence>
<dbReference type="Pfam" id="PF02152">
    <property type="entry name" value="FolB"/>
    <property type="match status" value="1"/>
</dbReference>
<comment type="function">
    <text evidence="10">Catalyzes the conversion of 7,8-dihydroneopterin to 6-hydroxymethyl-7,8-dihydropterin.</text>
</comment>
<keyword evidence="8 10" id="KW-0289">Folate biosynthesis</keyword>
<dbReference type="Pfam" id="PF01288">
    <property type="entry name" value="HPPK"/>
    <property type="match status" value="1"/>
</dbReference>
<keyword evidence="5" id="KW-0547">Nucleotide-binding</keyword>
<dbReference type="PANTHER" id="PTHR43071:SF1">
    <property type="entry name" value="2-AMINO-4-HYDROXY-6-HYDROXYMETHYLDIHYDROPTERIDINE PYROPHOSPHOKINASE"/>
    <property type="match status" value="1"/>
</dbReference>
<gene>
    <name evidence="12" type="primary">folK</name>
    <name evidence="12" type="ORF">H9853_08205</name>
</gene>
<evidence type="ECO:0000256" key="9">
    <source>
        <dbReference type="ARBA" id="ARBA00029409"/>
    </source>
</evidence>
<evidence type="ECO:0000256" key="3">
    <source>
        <dbReference type="ARBA" id="ARBA00009640"/>
    </source>
</evidence>
<dbReference type="AlphaFoldDB" id="A0A9D1W9M5"/>
<protein>
    <recommendedName>
        <fullName evidence="10">Bifunctional folate synthesis protein</fullName>
    </recommendedName>
    <domain>
        <recommendedName>
            <fullName evidence="10">Dihydroneopterin aldolase</fullName>
            <shortName evidence="10">DHNA</shortName>
            <ecNumber evidence="10">4.1.2.25</ecNumber>
        </recommendedName>
        <alternativeName>
            <fullName evidence="10">7,8-dihydroneopterin aldolase</fullName>
        </alternativeName>
    </domain>
    <domain>
        <recommendedName>
            <fullName evidence="10">2-amino-4-hydroxy-6-hydroxymethyldihydropteridine pyrophosphokinase</fullName>
            <ecNumber evidence="10">2.7.6.3</ecNumber>
        </recommendedName>
        <alternativeName>
            <fullName evidence="10">6-hydroxymethyl-7,8-dihydropterin pyrophosphokinase</fullName>
            <shortName evidence="10">PPPK</shortName>
        </alternativeName>
        <alternativeName>
            <fullName evidence="10">7,8-dihydro-6-hydroxymethylpterin pyrophosphokinase</fullName>
            <shortName evidence="10">HPPK</shortName>
        </alternativeName>
    </domain>
</protein>
<evidence type="ECO:0000256" key="7">
    <source>
        <dbReference type="ARBA" id="ARBA00022840"/>
    </source>
</evidence>
<dbReference type="InterPro" id="IPR006157">
    <property type="entry name" value="FolB_dom"/>
</dbReference>
<dbReference type="InterPro" id="IPR000550">
    <property type="entry name" value="Hppk"/>
</dbReference>
<reference evidence="12" key="2">
    <citation type="submission" date="2021-04" db="EMBL/GenBank/DDBJ databases">
        <authorList>
            <person name="Gilroy R."/>
        </authorList>
    </citation>
    <scope>NUCLEOTIDE SEQUENCE</scope>
    <source>
        <strain evidence="12">1719</strain>
    </source>
</reference>
<dbReference type="Gene3D" id="3.30.70.560">
    <property type="entry name" value="7,8-Dihydro-6-hydroxymethylpterin-pyrophosphokinase HPPK"/>
    <property type="match status" value="1"/>
</dbReference>
<evidence type="ECO:0000256" key="6">
    <source>
        <dbReference type="ARBA" id="ARBA00022777"/>
    </source>
</evidence>
<dbReference type="NCBIfam" id="TIGR00525">
    <property type="entry name" value="folB"/>
    <property type="match status" value="1"/>
</dbReference>
<dbReference type="Proteomes" id="UP000824156">
    <property type="component" value="Unassembled WGS sequence"/>
</dbReference>
<dbReference type="PANTHER" id="PTHR43071">
    <property type="entry name" value="2-AMINO-4-HYDROXY-6-HYDROXYMETHYLDIHYDROPTERIDINE PYROPHOSPHOKINASE"/>
    <property type="match status" value="1"/>
</dbReference>
<keyword evidence="10" id="KW-0456">Lyase</keyword>
<dbReference type="NCBIfam" id="TIGR00526">
    <property type="entry name" value="folB_dom"/>
    <property type="match status" value="1"/>
</dbReference>
<comment type="function">
    <text evidence="9">Catalyzes the transfer of pyrophosphate from adenosine triphosphate (ATP) to 6-hydroxymethyl-7,8-dihydropterin, an enzymatic step in folate biosynthesis pathway.</text>
</comment>